<dbReference type="GO" id="GO:0005737">
    <property type="term" value="C:cytoplasm"/>
    <property type="evidence" value="ECO:0007669"/>
    <property type="project" value="TreeGrafter"/>
</dbReference>
<reference evidence="3" key="1">
    <citation type="submission" date="2021-03" db="EMBL/GenBank/DDBJ databases">
        <authorList>
            <person name="Tagirdzhanova G."/>
        </authorList>
    </citation>
    <scope>NUCLEOTIDE SEQUENCE</scope>
</reference>
<dbReference type="Proteomes" id="UP000664521">
    <property type="component" value="Unassembled WGS sequence"/>
</dbReference>
<gene>
    <name evidence="3" type="ORF">HETSPECPRED_003741</name>
</gene>
<dbReference type="OrthoDB" id="341898at2759"/>
<proteinExistence type="inferred from homology"/>
<dbReference type="PANTHER" id="PTHR16487:SF0">
    <property type="entry name" value="PROTEIN PHOSPHATASE 4 REGULATORY SUBUNIT 2-RELATED"/>
    <property type="match status" value="1"/>
</dbReference>
<keyword evidence="4" id="KW-1185">Reference proteome</keyword>
<dbReference type="PANTHER" id="PTHR16487">
    <property type="entry name" value="PPP4R2-RELATED PROTEIN"/>
    <property type="match status" value="1"/>
</dbReference>
<dbReference type="GO" id="GO:0030289">
    <property type="term" value="C:protein phosphatase 4 complex"/>
    <property type="evidence" value="ECO:0007669"/>
    <property type="project" value="InterPro"/>
</dbReference>
<dbReference type="GO" id="GO:0005634">
    <property type="term" value="C:nucleus"/>
    <property type="evidence" value="ECO:0007669"/>
    <property type="project" value="TreeGrafter"/>
</dbReference>
<feature type="region of interest" description="Disordered" evidence="2">
    <location>
        <begin position="185"/>
        <end position="266"/>
    </location>
</feature>
<dbReference type="InterPro" id="IPR015267">
    <property type="entry name" value="PPP4R2"/>
</dbReference>
<protein>
    <submittedName>
        <fullName evidence="3">Uncharacterized protein</fullName>
    </submittedName>
</protein>
<accession>A0A8H3F571</accession>
<sequence length="455" mass="47291">MSSDEDILEGLAKDGSILPTLWPGLLERLLPRLDHVRFLASTAWSSTSLNNPQIAYHDFPVPSILLSEPVAPPVHAEYATLKASPPSQPSSQSSQKENQPTASPTLPTTSVVPPSGNLPPPLITLLNTVKSSLNTTFQASPPHTAQRLAELLLRPTLHYRTLPSYLRALDRIVSVSSPLSAFPLATISSASPNPSLLNGASSPGNEQEDETLSGATLTPISWLRPDGSSPSRLNSTSSVHPHPQHHATASDLRTESTTQIDGPNGAGSIETVTVAVNGLNNRATTSSVANGTPVTQGELLRQEQEAGVVPVPVQTHMISMAANQGRVTRSTSANAAQMGADVEDGMPSEGGEIEEGTRIHARGPDVIGMEDMGPQSSPAGIGGLDIEGAVGRRGEGEGILFGNNRTESRIKADENNGDSNFVVTNADGVAEGEAGADPSGQNVGGDAADGSTVTQ</sequence>
<feature type="region of interest" description="Disordered" evidence="2">
    <location>
        <begin position="410"/>
        <end position="455"/>
    </location>
</feature>
<dbReference type="Pfam" id="PF09184">
    <property type="entry name" value="PPP4R2"/>
    <property type="match status" value="1"/>
</dbReference>
<feature type="compositionally biased region" description="Polar residues" evidence="2">
    <location>
        <begin position="186"/>
        <end position="205"/>
    </location>
</feature>
<name>A0A8H3F571_9LECA</name>
<dbReference type="AlphaFoldDB" id="A0A8H3F571"/>
<evidence type="ECO:0000256" key="2">
    <source>
        <dbReference type="SAM" id="MobiDB-lite"/>
    </source>
</evidence>
<feature type="compositionally biased region" description="Low complexity" evidence="2">
    <location>
        <begin position="89"/>
        <end position="115"/>
    </location>
</feature>
<feature type="compositionally biased region" description="Polar residues" evidence="2">
    <location>
        <begin position="228"/>
        <end position="239"/>
    </location>
</feature>
<feature type="region of interest" description="Disordered" evidence="2">
    <location>
        <begin position="80"/>
        <end position="118"/>
    </location>
</feature>
<comment type="caution">
    <text evidence="3">The sequence shown here is derived from an EMBL/GenBank/DDBJ whole genome shotgun (WGS) entry which is preliminary data.</text>
</comment>
<dbReference type="GO" id="GO:0019888">
    <property type="term" value="F:protein phosphatase regulator activity"/>
    <property type="evidence" value="ECO:0007669"/>
    <property type="project" value="InterPro"/>
</dbReference>
<dbReference type="EMBL" id="CAJPDS010000022">
    <property type="protein sequence ID" value="CAF9918376.1"/>
    <property type="molecule type" value="Genomic_DNA"/>
</dbReference>
<evidence type="ECO:0000313" key="4">
    <source>
        <dbReference type="Proteomes" id="UP000664521"/>
    </source>
</evidence>
<evidence type="ECO:0000256" key="1">
    <source>
        <dbReference type="ARBA" id="ARBA00009207"/>
    </source>
</evidence>
<evidence type="ECO:0000313" key="3">
    <source>
        <dbReference type="EMBL" id="CAF9918376.1"/>
    </source>
</evidence>
<organism evidence="3 4">
    <name type="scientific">Heterodermia speciosa</name>
    <dbReference type="NCBI Taxonomy" id="116794"/>
    <lineage>
        <taxon>Eukaryota</taxon>
        <taxon>Fungi</taxon>
        <taxon>Dikarya</taxon>
        <taxon>Ascomycota</taxon>
        <taxon>Pezizomycotina</taxon>
        <taxon>Lecanoromycetes</taxon>
        <taxon>OSLEUM clade</taxon>
        <taxon>Lecanoromycetidae</taxon>
        <taxon>Caliciales</taxon>
        <taxon>Physciaceae</taxon>
        <taxon>Heterodermia</taxon>
    </lineage>
</organism>
<feature type="compositionally biased region" description="Low complexity" evidence="2">
    <location>
        <begin position="426"/>
        <end position="437"/>
    </location>
</feature>
<comment type="similarity">
    <text evidence="1">Belongs to the PPP4R2 family.</text>
</comment>